<gene>
    <name evidence="1" type="ORF">OXU80_15365</name>
</gene>
<keyword evidence="2" id="KW-1185">Reference proteome</keyword>
<proteinExistence type="predicted"/>
<name>A0ACD4NHH8_9HYPH</name>
<protein>
    <submittedName>
        <fullName evidence="1">Uncharacterized protein</fullName>
    </submittedName>
</protein>
<accession>A0ACD4NHH8</accession>
<organism evidence="1 2">
    <name type="scientific">Antarcticirhabdus aurantiaca</name>
    <dbReference type="NCBI Taxonomy" id="2606717"/>
    <lineage>
        <taxon>Bacteria</taxon>
        <taxon>Pseudomonadati</taxon>
        <taxon>Pseudomonadota</taxon>
        <taxon>Alphaproteobacteria</taxon>
        <taxon>Hyphomicrobiales</taxon>
        <taxon>Aurantimonadaceae</taxon>
        <taxon>Antarcticirhabdus</taxon>
    </lineage>
</organism>
<sequence length="158" mass="16303">MGITATAKTKVSIGTTASFATAVAYAGDTWTGIANITDVGEAGTEAEILIGKFVDQAYVRKLKGSRDNGTMNIVVARDSADVGYAALVAAEATEFAYNFKVELNDKPSTGSAPKNSVFYFSAIIASKKNNFGDADTLVTTTFALAISGPIIEVAASAS</sequence>
<dbReference type="EMBL" id="CP113520">
    <property type="protein sequence ID" value="WAJ26283.1"/>
    <property type="molecule type" value="Genomic_DNA"/>
</dbReference>
<evidence type="ECO:0000313" key="1">
    <source>
        <dbReference type="EMBL" id="WAJ26283.1"/>
    </source>
</evidence>
<evidence type="ECO:0000313" key="2">
    <source>
        <dbReference type="Proteomes" id="UP001163223"/>
    </source>
</evidence>
<reference evidence="1" key="1">
    <citation type="submission" date="2022-11" db="EMBL/GenBank/DDBJ databases">
        <title>beta-Carotene-producing bacterium, Jeongeuplla avenae sp. nov., alleviates the salt stress of Arabidopsis seedlings.</title>
        <authorList>
            <person name="Jiang L."/>
            <person name="Lee J."/>
        </authorList>
    </citation>
    <scope>NUCLEOTIDE SEQUENCE</scope>
    <source>
        <strain evidence="1">DY_R2A_6</strain>
    </source>
</reference>
<dbReference type="Proteomes" id="UP001163223">
    <property type="component" value="Chromosome"/>
</dbReference>